<proteinExistence type="predicted"/>
<evidence type="ECO:0000313" key="2">
    <source>
        <dbReference type="Proteomes" id="UP001162501"/>
    </source>
</evidence>
<protein>
    <submittedName>
        <fullName evidence="1">Uncharacterized protein</fullName>
    </submittedName>
</protein>
<evidence type="ECO:0000313" key="1">
    <source>
        <dbReference type="EMBL" id="CAN0493284.1"/>
    </source>
</evidence>
<dbReference type="Proteomes" id="UP001162501">
    <property type="component" value="Chromosome 33"/>
</dbReference>
<reference evidence="1" key="2">
    <citation type="submission" date="2025-03" db="EMBL/GenBank/DDBJ databases">
        <authorList>
            <consortium name="ELIXIR-Norway"/>
            <consortium name="Elixir Norway"/>
        </authorList>
    </citation>
    <scope>NUCLEOTIDE SEQUENCE</scope>
</reference>
<sequence length="225" mass="24959">MSPLMWSDALSSLGKENTWKKTRRNLLVKCHGVRAKAGADWTKFETRLCFVIAPWAYISLVVRRDWSRGQAAEILQFSGLNAVTPKFLRIGARKGAPKRAEKSSHFFIPPDKAYFVSLLPPDEPSLLPQPCADETCQALEQQGARVQGSPNGGGRRRPGVFAPSPWWEEEAFFSPSVPLPTAGWICLLVGRGRGHQEPEWRSQEKERLGSAALGLGDYVTEGEGR</sequence>
<name>A0AC59ZS56_RANTA</name>
<reference evidence="1" key="1">
    <citation type="submission" date="2023-05" db="EMBL/GenBank/DDBJ databases">
        <authorList>
            <consortium name="ELIXIR-Norway"/>
        </authorList>
    </citation>
    <scope>NUCLEOTIDE SEQUENCE</scope>
</reference>
<gene>
    <name evidence="1" type="ORF">MRATA1EN22A_LOCUS21797</name>
</gene>
<dbReference type="EMBL" id="OX596117">
    <property type="protein sequence ID" value="CAN0493284.1"/>
    <property type="molecule type" value="Genomic_DNA"/>
</dbReference>
<accession>A0AC59ZS56</accession>
<organism evidence="1 2">
    <name type="scientific">Rangifer tarandus platyrhynchus</name>
    <name type="common">Svalbard reindeer</name>
    <dbReference type="NCBI Taxonomy" id="3082113"/>
    <lineage>
        <taxon>Eukaryota</taxon>
        <taxon>Metazoa</taxon>
        <taxon>Chordata</taxon>
        <taxon>Craniata</taxon>
        <taxon>Vertebrata</taxon>
        <taxon>Euteleostomi</taxon>
        <taxon>Mammalia</taxon>
        <taxon>Eutheria</taxon>
        <taxon>Laurasiatheria</taxon>
        <taxon>Artiodactyla</taxon>
        <taxon>Ruminantia</taxon>
        <taxon>Pecora</taxon>
        <taxon>Cervidae</taxon>
        <taxon>Odocoileinae</taxon>
        <taxon>Rangifer</taxon>
    </lineage>
</organism>